<name>A0AAW3TV81_9SPHN</name>
<accession>A0AAW3TV81</accession>
<keyword evidence="3" id="KW-1185">Reference proteome</keyword>
<comment type="caution">
    <text evidence="2">The sequence shown here is derived from an EMBL/GenBank/DDBJ whole genome shotgun (WGS) entry which is preliminary data.</text>
</comment>
<evidence type="ECO:0000313" key="2">
    <source>
        <dbReference type="EMBL" id="MBB3875950.1"/>
    </source>
</evidence>
<dbReference type="AlphaFoldDB" id="A0AAW3TV81"/>
<organism evidence="2 3">
    <name type="scientific">Sphingomonas aquatilis</name>
    <dbReference type="NCBI Taxonomy" id="93063"/>
    <lineage>
        <taxon>Bacteria</taxon>
        <taxon>Pseudomonadati</taxon>
        <taxon>Pseudomonadota</taxon>
        <taxon>Alphaproteobacteria</taxon>
        <taxon>Sphingomonadales</taxon>
        <taxon>Sphingomonadaceae</taxon>
        <taxon>Sphingomonas</taxon>
    </lineage>
</organism>
<feature type="region of interest" description="Disordered" evidence="1">
    <location>
        <begin position="1"/>
        <end position="21"/>
    </location>
</feature>
<gene>
    <name evidence="2" type="ORF">GGR47_002196</name>
</gene>
<reference evidence="2 3" key="1">
    <citation type="submission" date="2020-08" db="EMBL/GenBank/DDBJ databases">
        <title>Genomic Encyclopedia of Type Strains, Phase IV (KMG-IV): sequencing the most valuable type-strain genomes for metagenomic binning, comparative biology and taxonomic classification.</title>
        <authorList>
            <person name="Goeker M."/>
        </authorList>
    </citation>
    <scope>NUCLEOTIDE SEQUENCE [LARGE SCALE GENOMIC DNA]</scope>
    <source>
        <strain evidence="2 3">DSM 15581</strain>
    </source>
</reference>
<dbReference type="EMBL" id="JACIDB010000004">
    <property type="protein sequence ID" value="MBB3875950.1"/>
    <property type="molecule type" value="Genomic_DNA"/>
</dbReference>
<evidence type="ECO:0000256" key="1">
    <source>
        <dbReference type="SAM" id="MobiDB-lite"/>
    </source>
</evidence>
<evidence type="ECO:0000313" key="3">
    <source>
        <dbReference type="Proteomes" id="UP000528945"/>
    </source>
</evidence>
<sequence>MAQVVPAEIGDAGPRRGSPPMPRIHLPDRTPGIGEYVLALLAHLPLENRDREIVERYAQRLAILGLPVLDRDDAAGEIDLIPGQPLNISLPQPGGEREQHQVLLMSREFPEETIDLRMSQPAHPNLAVPRVGLER</sequence>
<proteinExistence type="predicted"/>
<dbReference type="Proteomes" id="UP000528945">
    <property type="component" value="Unassembled WGS sequence"/>
</dbReference>
<protein>
    <submittedName>
        <fullName evidence="2">Uncharacterized protein</fullName>
    </submittedName>
</protein>